<dbReference type="CDD" id="cd00853">
    <property type="entry name" value="NifX"/>
    <property type="match status" value="1"/>
</dbReference>
<evidence type="ECO:0000256" key="1">
    <source>
        <dbReference type="ARBA" id="ARBA00023231"/>
    </source>
</evidence>
<keyword evidence="1" id="KW-0535">Nitrogen fixation</keyword>
<evidence type="ECO:0000256" key="2">
    <source>
        <dbReference type="SAM" id="MobiDB-lite"/>
    </source>
</evidence>
<keyword evidence="4" id="KW-1185">Reference proteome</keyword>
<dbReference type="InterPro" id="IPR051840">
    <property type="entry name" value="NifX/NifY_domain"/>
</dbReference>
<protein>
    <submittedName>
        <fullName evidence="3">Vanadium nitrogenase</fullName>
    </submittedName>
</protein>
<dbReference type="EMBL" id="RYFG02000121">
    <property type="protein sequence ID" value="TRW89625.1"/>
    <property type="molecule type" value="Genomic_DNA"/>
</dbReference>
<dbReference type="InterPro" id="IPR034169">
    <property type="entry name" value="NifX-like"/>
</dbReference>
<dbReference type="PANTHER" id="PTHR33937:SF1">
    <property type="entry name" value="IRON-MOLIBDENUM COFACTOR PROCESSING PROTEIN"/>
    <property type="match status" value="1"/>
</dbReference>
<dbReference type="Gene3D" id="3.30.420.130">
    <property type="entry name" value="Dinitrogenase iron-molybdenum cofactor biosynthesis domain"/>
    <property type="match status" value="1"/>
</dbReference>
<reference evidence="3 4" key="1">
    <citation type="journal article" date="2019" name="Antonie Van Leeuwenhoek">
        <title>Description of 'Ca. Methylobacter oryzae' KRF1, a novel species from the environmentally important Methylobacter clade 2.</title>
        <authorList>
            <person name="Khatri K."/>
            <person name="Mohite J.A."/>
            <person name="Pandit P.S."/>
            <person name="Bahulikar R."/>
            <person name="Rahalkar M.C."/>
        </authorList>
    </citation>
    <scope>NUCLEOTIDE SEQUENCE [LARGE SCALE GENOMIC DNA]</scope>
    <source>
        <strain evidence="3 4">KRF1</strain>
    </source>
</reference>
<dbReference type="RefSeq" id="WP_143733284.1">
    <property type="nucleotide sequence ID" value="NZ_RYFG02000121.1"/>
</dbReference>
<comment type="caution">
    <text evidence="3">The sequence shown here is derived from an EMBL/GenBank/DDBJ whole genome shotgun (WGS) entry which is preliminary data.</text>
</comment>
<dbReference type="PANTHER" id="PTHR33937">
    <property type="entry name" value="IRON-MOLYBDENUM PROTEIN-RELATED-RELATED"/>
    <property type="match status" value="1"/>
</dbReference>
<dbReference type="InterPro" id="IPR036105">
    <property type="entry name" value="DiNase_FeMo-co_biosyn_sf"/>
</dbReference>
<proteinExistence type="predicted"/>
<dbReference type="SUPFAM" id="SSF53146">
    <property type="entry name" value="Nitrogenase accessory factor-like"/>
    <property type="match status" value="1"/>
</dbReference>
<feature type="compositionally biased region" description="Polar residues" evidence="2">
    <location>
        <begin position="173"/>
        <end position="184"/>
    </location>
</feature>
<name>A0ABY3C4J1_9GAMM</name>
<feature type="region of interest" description="Disordered" evidence="2">
    <location>
        <begin position="152"/>
        <end position="184"/>
    </location>
</feature>
<gene>
    <name evidence="3" type="ORF">EKO24_021440</name>
</gene>
<organism evidence="3 4">
    <name type="scientific">Candidatus Methylobacter oryzae</name>
    <dbReference type="NCBI Taxonomy" id="2497749"/>
    <lineage>
        <taxon>Bacteria</taxon>
        <taxon>Pseudomonadati</taxon>
        <taxon>Pseudomonadota</taxon>
        <taxon>Gammaproteobacteria</taxon>
        <taxon>Methylococcales</taxon>
        <taxon>Methylococcaceae</taxon>
        <taxon>Methylobacter</taxon>
    </lineage>
</organism>
<evidence type="ECO:0000313" key="3">
    <source>
        <dbReference type="EMBL" id="TRW89625.1"/>
    </source>
</evidence>
<dbReference type="Proteomes" id="UP000733744">
    <property type="component" value="Unassembled WGS sequence"/>
</dbReference>
<sequence length="184" mass="19419">MIKVAFASSDQTHVNLHFGAAERFVIYQVAPGQAELVAVGEFVPAVMTGDNRFKDAPFDPNAFIMDEVSTHPDAVPMSHEDKVASKLEFLTGCAAVYAASIGASSIKRIMAAGIQPIIVNTGSAILDHLNEISIALTKGGLAWVEKAKAQSKPANRFDAIAEQGWNGDEPGSSAPQNAPSVTIQ</sequence>
<accession>A0ABY3C4J1</accession>
<evidence type="ECO:0000313" key="4">
    <source>
        <dbReference type="Proteomes" id="UP000733744"/>
    </source>
</evidence>